<feature type="domain" description="Cyclic-phosphate processing Receiver" evidence="1">
    <location>
        <begin position="1"/>
        <end position="106"/>
    </location>
</feature>
<reference evidence="2 3" key="1">
    <citation type="journal article" date="2016" name="Nat. Commun.">
        <title>Thousands of microbial genomes shed light on interconnected biogeochemical processes in an aquifer system.</title>
        <authorList>
            <person name="Anantharaman K."/>
            <person name="Brown C.T."/>
            <person name="Hug L.A."/>
            <person name="Sharon I."/>
            <person name="Castelle C.J."/>
            <person name="Probst A.J."/>
            <person name="Thomas B.C."/>
            <person name="Singh A."/>
            <person name="Wilkins M.J."/>
            <person name="Karaoz U."/>
            <person name="Brodie E.L."/>
            <person name="Williams K.H."/>
            <person name="Hubbard S.S."/>
            <person name="Banfield J.F."/>
        </authorList>
    </citation>
    <scope>NUCLEOTIDE SEQUENCE [LARGE SCALE GENOMIC DNA]</scope>
</reference>
<name>A0A1G2PD10_9BACT</name>
<gene>
    <name evidence="2" type="ORF">A2828_03400</name>
</gene>
<evidence type="ECO:0000313" key="3">
    <source>
        <dbReference type="Proteomes" id="UP000178869"/>
    </source>
</evidence>
<evidence type="ECO:0000313" key="2">
    <source>
        <dbReference type="EMBL" id="OHA46230.1"/>
    </source>
</evidence>
<dbReference type="AlphaFoldDB" id="A0A1G2PD10"/>
<dbReference type="Pfam" id="PF20274">
    <property type="entry name" value="cREC_REC"/>
    <property type="match status" value="1"/>
</dbReference>
<organism evidence="2 3">
    <name type="scientific">Candidatus Terrybacteria bacterium RIFCSPHIGHO2_01_FULL_43_35</name>
    <dbReference type="NCBI Taxonomy" id="1802361"/>
    <lineage>
        <taxon>Bacteria</taxon>
        <taxon>Candidatus Terryibacteriota</taxon>
    </lineage>
</organism>
<dbReference type="InterPro" id="IPR046909">
    <property type="entry name" value="cREC_REC"/>
</dbReference>
<evidence type="ECO:0000259" key="1">
    <source>
        <dbReference type="Pfam" id="PF20274"/>
    </source>
</evidence>
<proteinExistence type="predicted"/>
<dbReference type="Proteomes" id="UP000178869">
    <property type="component" value="Unassembled WGS sequence"/>
</dbReference>
<accession>A0A1G2PD10</accession>
<sequence>MKIWLDDQIDDQDAPERHAPEGWTGVRNFAEFKALIERAQQTGEPIETIDFDNDLGTDPEGALELDGHYILNWLKDTYPEYIVGEGISLRVHSRNIIENEAMRKDIELWRRHPQEVLEAKNRPNPWGEKEERK</sequence>
<dbReference type="EMBL" id="MHSR01000019">
    <property type="protein sequence ID" value="OHA46230.1"/>
    <property type="molecule type" value="Genomic_DNA"/>
</dbReference>
<protein>
    <recommendedName>
        <fullName evidence="1">Cyclic-phosphate processing Receiver domain-containing protein</fullName>
    </recommendedName>
</protein>
<comment type="caution">
    <text evidence="2">The sequence shown here is derived from an EMBL/GenBank/DDBJ whole genome shotgun (WGS) entry which is preliminary data.</text>
</comment>